<accession>A0ABW0GMT7</accession>
<comment type="caution">
    <text evidence="1">The sequence shown here is derived from an EMBL/GenBank/DDBJ whole genome shotgun (WGS) entry which is preliminary data.</text>
</comment>
<dbReference type="RefSeq" id="WP_340269016.1">
    <property type="nucleotide sequence ID" value="NZ_JBBEOG010000003.1"/>
</dbReference>
<dbReference type="Proteomes" id="UP001596122">
    <property type="component" value="Unassembled WGS sequence"/>
</dbReference>
<evidence type="ECO:0000313" key="2">
    <source>
        <dbReference type="Proteomes" id="UP001596122"/>
    </source>
</evidence>
<gene>
    <name evidence="1" type="ORF">ACFPJ6_03200</name>
</gene>
<proteinExistence type="predicted"/>
<name>A0ABW0GMT7_9MICO</name>
<evidence type="ECO:0000313" key="1">
    <source>
        <dbReference type="EMBL" id="MFC5379791.1"/>
    </source>
</evidence>
<protein>
    <submittedName>
        <fullName evidence="1">Uncharacterized protein</fullName>
    </submittedName>
</protein>
<keyword evidence="2" id="KW-1185">Reference proteome</keyword>
<dbReference type="EMBL" id="JBHSLD010000004">
    <property type="protein sequence ID" value="MFC5379791.1"/>
    <property type="molecule type" value="Genomic_DNA"/>
</dbReference>
<organism evidence="1 2">
    <name type="scientific">Aquipuribacter nitratireducens</name>
    <dbReference type="NCBI Taxonomy" id="650104"/>
    <lineage>
        <taxon>Bacteria</taxon>
        <taxon>Bacillati</taxon>
        <taxon>Actinomycetota</taxon>
        <taxon>Actinomycetes</taxon>
        <taxon>Micrococcales</taxon>
        <taxon>Intrasporangiaceae</taxon>
        <taxon>Aquipuribacter</taxon>
    </lineage>
</organism>
<sequence length="57" mass="6125">MSESRATVGRQQAELVVRQDGQEGYRLRGPLELEDRGMSALFRGGGPTSVTVDVTCG</sequence>
<reference evidence="2" key="1">
    <citation type="journal article" date="2019" name="Int. J. Syst. Evol. Microbiol.">
        <title>The Global Catalogue of Microorganisms (GCM) 10K type strain sequencing project: providing services to taxonomists for standard genome sequencing and annotation.</title>
        <authorList>
            <consortium name="The Broad Institute Genomics Platform"/>
            <consortium name="The Broad Institute Genome Sequencing Center for Infectious Disease"/>
            <person name="Wu L."/>
            <person name="Ma J."/>
        </authorList>
    </citation>
    <scope>NUCLEOTIDE SEQUENCE [LARGE SCALE GENOMIC DNA]</scope>
    <source>
        <strain evidence="2">CCUG 43114</strain>
    </source>
</reference>